<dbReference type="EMBL" id="CP026309">
    <property type="protein sequence ID" value="AUV81281.1"/>
    <property type="molecule type" value="Genomic_DNA"/>
</dbReference>
<dbReference type="KEGG" id="srub:C2R22_06050"/>
<dbReference type="RefSeq" id="WP_103424969.1">
    <property type="nucleotide sequence ID" value="NZ_CP026309.1"/>
</dbReference>
<keyword evidence="2" id="KW-1185">Reference proteome</keyword>
<organism evidence="1 2">
    <name type="scientific">Salinigranum rubrum</name>
    <dbReference type="NCBI Taxonomy" id="755307"/>
    <lineage>
        <taxon>Archaea</taxon>
        <taxon>Methanobacteriati</taxon>
        <taxon>Methanobacteriota</taxon>
        <taxon>Stenosarchaea group</taxon>
        <taxon>Halobacteria</taxon>
        <taxon>Halobacteriales</taxon>
        <taxon>Haloferacaceae</taxon>
        <taxon>Salinigranum</taxon>
    </lineage>
</organism>
<dbReference type="InterPro" id="IPR036390">
    <property type="entry name" value="WH_DNA-bd_sf"/>
</dbReference>
<accession>A0A2I8VH81</accession>
<name>A0A2I8VH81_9EURY</name>
<evidence type="ECO:0000313" key="2">
    <source>
        <dbReference type="Proteomes" id="UP000236584"/>
    </source>
</evidence>
<proteinExistence type="predicted"/>
<dbReference type="Gene3D" id="1.10.10.10">
    <property type="entry name" value="Winged helix-like DNA-binding domain superfamily/Winged helix DNA-binding domain"/>
    <property type="match status" value="1"/>
</dbReference>
<sequence length="90" mass="10314">MIPVSAEHPDADPELTNSDRWVYHVIAEREPVTRQALLQDDRVDVAERTLDRALSRLEERGYVVLLRESGDLRQIVASLAHSHTSNSRQR</sequence>
<dbReference type="SUPFAM" id="SSF46785">
    <property type="entry name" value="Winged helix' DNA-binding domain"/>
    <property type="match status" value="1"/>
</dbReference>
<dbReference type="InterPro" id="IPR036388">
    <property type="entry name" value="WH-like_DNA-bd_sf"/>
</dbReference>
<evidence type="ECO:0000313" key="1">
    <source>
        <dbReference type="EMBL" id="AUV81281.1"/>
    </source>
</evidence>
<reference evidence="1 2" key="1">
    <citation type="submission" date="2018-01" db="EMBL/GenBank/DDBJ databases">
        <title>Complete genome sequence of Salinigranum rubrum GX10T, an extremely halophilic archaeon isolated from a marine solar saltern.</title>
        <authorList>
            <person name="Han S."/>
        </authorList>
    </citation>
    <scope>NUCLEOTIDE SEQUENCE [LARGE SCALE GENOMIC DNA]</scope>
    <source>
        <strain evidence="1 2">GX10</strain>
    </source>
</reference>
<evidence type="ECO:0008006" key="3">
    <source>
        <dbReference type="Google" id="ProtNLM"/>
    </source>
</evidence>
<dbReference type="Proteomes" id="UP000236584">
    <property type="component" value="Chromosome"/>
</dbReference>
<dbReference type="AlphaFoldDB" id="A0A2I8VH81"/>
<dbReference type="GeneID" id="35591634"/>
<gene>
    <name evidence="1" type="ORF">C2R22_06050</name>
</gene>
<protein>
    <recommendedName>
        <fullName evidence="3">MarR family transcriptional regulator</fullName>
    </recommendedName>
</protein>